<organism evidence="1">
    <name type="scientific">Trypanosoma vivax (strain Y486)</name>
    <dbReference type="NCBI Taxonomy" id="1055687"/>
    <lineage>
        <taxon>Eukaryota</taxon>
        <taxon>Discoba</taxon>
        <taxon>Euglenozoa</taxon>
        <taxon>Kinetoplastea</taxon>
        <taxon>Metakinetoplastina</taxon>
        <taxon>Trypanosomatida</taxon>
        <taxon>Trypanosomatidae</taxon>
        <taxon>Trypanosoma</taxon>
        <taxon>Duttonella</taxon>
    </lineage>
</organism>
<name>G0U778_TRYVY</name>
<protein>
    <submittedName>
        <fullName evidence="1">Uncharacterized protein</fullName>
    </submittedName>
</protein>
<dbReference type="VEuPathDB" id="TriTrypDB:TvY486_1007810"/>
<dbReference type="EMBL" id="HE573026">
    <property type="protein sequence ID" value="CCC51735.1"/>
    <property type="molecule type" value="Genomic_DNA"/>
</dbReference>
<evidence type="ECO:0000313" key="1">
    <source>
        <dbReference type="EMBL" id="CCC51735.1"/>
    </source>
</evidence>
<reference evidence="1" key="1">
    <citation type="journal article" date="2012" name="Proc. Natl. Acad. Sci. U.S.A.">
        <title>Antigenic diversity is generated by distinct evolutionary mechanisms in African trypanosome species.</title>
        <authorList>
            <person name="Jackson A.P."/>
            <person name="Berry A."/>
            <person name="Aslett M."/>
            <person name="Allison H.C."/>
            <person name="Burton P."/>
            <person name="Vavrova-Anderson J."/>
            <person name="Brown R."/>
            <person name="Browne H."/>
            <person name="Corton N."/>
            <person name="Hauser H."/>
            <person name="Gamble J."/>
            <person name="Gilderthorp R."/>
            <person name="Marcello L."/>
            <person name="McQuillan J."/>
            <person name="Otto T.D."/>
            <person name="Quail M.A."/>
            <person name="Sanders M.J."/>
            <person name="van Tonder A."/>
            <person name="Ginger M.L."/>
            <person name="Field M.C."/>
            <person name="Barry J.D."/>
            <person name="Hertz-Fowler C."/>
            <person name="Berriman M."/>
        </authorList>
    </citation>
    <scope>NUCLEOTIDE SEQUENCE</scope>
    <source>
        <strain evidence="1">Y486</strain>
    </source>
</reference>
<proteinExistence type="predicted"/>
<accession>G0U778</accession>
<dbReference type="AlphaFoldDB" id="G0U778"/>
<sequence length="162" mass="18092">MVGSGINGRTYLGGQQHGGVSPVVIGSYHSRSPRARPTQWMSGEFALFARHWVHIVPAPVKCDAARHAHLEMLESILCIHYYVQLHLAVDVVVALRQNQEEKGGVVHCCNVSGHLTFSPVFLRQPTCTHAPLIHCPLHANKQLIFLCQVGSHWYFFCLVLFC</sequence>
<gene>
    <name evidence="1" type="ORF">TVY486_1007810</name>
</gene>